<evidence type="ECO:0000256" key="10">
    <source>
        <dbReference type="ARBA" id="ARBA00022695"/>
    </source>
</evidence>
<evidence type="ECO:0000256" key="13">
    <source>
        <dbReference type="ARBA" id="ARBA00031959"/>
    </source>
</evidence>
<dbReference type="InterPro" id="IPR016267">
    <property type="entry name" value="UDPGP_trans"/>
</dbReference>
<dbReference type="FunFam" id="3.90.550.10:FF:000002">
    <property type="entry name" value="UTP--glucose-1-phosphate uridylyltransferase"/>
    <property type="match status" value="1"/>
</dbReference>
<dbReference type="GO" id="GO:0003983">
    <property type="term" value="F:UTP:glucose-1-phosphate uridylyltransferase activity"/>
    <property type="evidence" value="ECO:0007669"/>
    <property type="project" value="UniProtKB-EC"/>
</dbReference>
<evidence type="ECO:0000313" key="15">
    <source>
        <dbReference type="EMBL" id="WFD22332.1"/>
    </source>
</evidence>
<evidence type="ECO:0000256" key="14">
    <source>
        <dbReference type="ARBA" id="ARBA00048128"/>
    </source>
</evidence>
<dbReference type="InterPro" id="IPR043175">
    <property type="entry name" value="CAPZB_N"/>
</dbReference>
<name>A0AAF0E9N0_9BASI</name>
<dbReference type="InterPro" id="IPR037282">
    <property type="entry name" value="CapZ_alpha/beta"/>
</dbReference>
<comment type="function">
    <text evidence="1">Plays a central role as a glucosyl donor in cellular metabolic pathways.</text>
</comment>
<dbReference type="Gene3D" id="3.90.1150.210">
    <property type="entry name" value="F-actin capping protein, beta subunit"/>
    <property type="match status" value="1"/>
</dbReference>
<evidence type="ECO:0000256" key="7">
    <source>
        <dbReference type="ARBA" id="ARBA00022467"/>
    </source>
</evidence>
<dbReference type="InterPro" id="IPR029044">
    <property type="entry name" value="Nucleotide-diphossugar_trans"/>
</dbReference>
<protein>
    <recommendedName>
        <fullName evidence="6">F-actin-capping protein subunit beta</fullName>
        <ecNumber evidence="5">2.7.7.9</ecNumber>
    </recommendedName>
    <alternativeName>
        <fullName evidence="13">UDP-glucose pyrophosphorylase</fullName>
    </alternativeName>
</protein>
<proteinExistence type="inferred from homology"/>
<comment type="catalytic activity">
    <reaction evidence="14">
        <text>alpha-D-glucose 1-phosphate + UTP + H(+) = UDP-alpha-D-glucose + diphosphate</text>
        <dbReference type="Rhea" id="RHEA:19889"/>
        <dbReference type="ChEBI" id="CHEBI:15378"/>
        <dbReference type="ChEBI" id="CHEBI:33019"/>
        <dbReference type="ChEBI" id="CHEBI:46398"/>
        <dbReference type="ChEBI" id="CHEBI:58601"/>
        <dbReference type="ChEBI" id="CHEBI:58885"/>
        <dbReference type="EC" id="2.7.7.9"/>
    </reaction>
</comment>
<dbReference type="FunFam" id="2.160.10.10:FF:000001">
    <property type="entry name" value="UTP--glucose-1-phosphate uridylyltransferase"/>
    <property type="match status" value="1"/>
</dbReference>
<keyword evidence="16" id="KW-1185">Reference proteome</keyword>
<dbReference type="GO" id="GO:0008290">
    <property type="term" value="C:F-actin capping protein complex"/>
    <property type="evidence" value="ECO:0007669"/>
    <property type="project" value="InterPro"/>
</dbReference>
<comment type="similarity">
    <text evidence="4">Belongs to the UDPGP type 1 family.</text>
</comment>
<dbReference type="GO" id="GO:0051016">
    <property type="term" value="P:barbed-end actin filament capping"/>
    <property type="evidence" value="ECO:0007669"/>
    <property type="project" value="InterPro"/>
</dbReference>
<evidence type="ECO:0000256" key="5">
    <source>
        <dbReference type="ARBA" id="ARBA00012415"/>
    </source>
</evidence>
<dbReference type="Gene3D" id="1.20.58.570">
    <property type="match status" value="1"/>
</dbReference>
<evidence type="ECO:0000256" key="9">
    <source>
        <dbReference type="ARBA" id="ARBA00022679"/>
    </source>
</evidence>
<dbReference type="GO" id="GO:0030036">
    <property type="term" value="P:actin cytoskeleton organization"/>
    <property type="evidence" value="ECO:0007669"/>
    <property type="project" value="InterPro"/>
</dbReference>
<dbReference type="PROSITE" id="PS00231">
    <property type="entry name" value="F_ACTIN_CAPPING_BETA"/>
    <property type="match status" value="1"/>
</dbReference>
<keyword evidence="11" id="KW-0009">Actin-binding</keyword>
<keyword evidence="8" id="KW-0963">Cytoplasm</keyword>
<dbReference type="GO" id="GO:0005737">
    <property type="term" value="C:cytoplasm"/>
    <property type="evidence" value="ECO:0007669"/>
    <property type="project" value="InterPro"/>
</dbReference>
<dbReference type="Proteomes" id="UP001214415">
    <property type="component" value="Chromosome 2"/>
</dbReference>
<organism evidence="15 16">
    <name type="scientific">Malassezia equina</name>
    <dbReference type="NCBI Taxonomy" id="1381935"/>
    <lineage>
        <taxon>Eukaryota</taxon>
        <taxon>Fungi</taxon>
        <taxon>Dikarya</taxon>
        <taxon>Basidiomycota</taxon>
        <taxon>Ustilaginomycotina</taxon>
        <taxon>Malasseziomycetes</taxon>
        <taxon>Malasseziales</taxon>
        <taxon>Malasseziaceae</taxon>
        <taxon>Malassezia</taxon>
    </lineage>
</organism>
<evidence type="ECO:0000313" key="16">
    <source>
        <dbReference type="Proteomes" id="UP001214415"/>
    </source>
</evidence>
<evidence type="ECO:0000256" key="4">
    <source>
        <dbReference type="ARBA" id="ARBA00010401"/>
    </source>
</evidence>
<sequence>MSAEGRDPVALSLDVLRRLPPAHVKKNLDAIAKVLPNDADDLMSNVDQPLTLQIDSSTEGAGREYVCCDYNRDGQSWRSWYSNTYYPPLEAGSDPIVPVGALRELELQANDAFETYLKLYYDTGYTSTYMWDLEEEPSSELPTSFAGVVLFKKGSYTPFAHMTELDGPAHAEASGTFGAWDSIHVFEVEVQASSTGTQTARYKLSSSVMLTLKRRDQETVGEVDLSGSLTRQTEETLPVAGATSHVANLGRLIEDVESRVRNQLQEIYFGKMVDVVNELRSTESLEASRNAKMLQEELVAGWEHNSSIKAARQRGASHIDFKSASSAVASKAMRNELNEMIAGVEDPAAKDAFAAEMSSFYHLFNRFLAEKAKGEKLDWEKIQPPAPEQVTPYASLPDASDPSMLNKLAVLKLNGGLGTTMGCTGPKSVIEVREGMTFLDMSVRQIEHLNGTYNVNVPFILMNSFNTDDDTARVIQKYANHNVEILTFNQSRYPRINRDSLLPCPRSATSNKNLWYPPGHGDLFDAMNNSGLLDSLIAMGKEYVFVSNVDNLGAVVDLNIYQHMIDTQAEFISEVTDKTKADVKGGTLIDYEGTIRLLEIAQVPKEHVEDFKSVKKFKIFNTNNLWLNLKAIKRVVENDELDLEIIINHKALDNGEPVIQLETAVGAAIKHFRGAKGVNVPRSRFLPVKSCSDLLLITSDLYGLEHGKLVMNPSRQFTQTPVVKLGDTFKKVANYQKRFKSIPKMMELDHLTVMGDVSFGRNVVLKGTVIIVANEGNKIEIPDGSVLENKLVTGNLAIIDH</sequence>
<evidence type="ECO:0000256" key="6">
    <source>
        <dbReference type="ARBA" id="ARBA00021859"/>
    </source>
</evidence>
<dbReference type="Pfam" id="PF01115">
    <property type="entry name" value="F_actin_cap_B"/>
    <property type="match status" value="1"/>
</dbReference>
<dbReference type="PANTHER" id="PTHR43511">
    <property type="match status" value="1"/>
</dbReference>
<evidence type="ECO:0000256" key="2">
    <source>
        <dbReference type="ARBA" id="ARBA00004245"/>
    </source>
</evidence>
<keyword evidence="9 15" id="KW-0808">Transferase</keyword>
<dbReference type="SUPFAM" id="SSF90096">
    <property type="entry name" value="Subunits of heterodimeric actin filament capping protein Capz"/>
    <property type="match status" value="1"/>
</dbReference>
<dbReference type="GO" id="GO:0051015">
    <property type="term" value="F:actin filament binding"/>
    <property type="evidence" value="ECO:0007669"/>
    <property type="project" value="UniProtKB-ARBA"/>
</dbReference>
<dbReference type="SUPFAM" id="SSF53448">
    <property type="entry name" value="Nucleotide-diphospho-sugar transferases"/>
    <property type="match status" value="1"/>
</dbReference>
<dbReference type="AlphaFoldDB" id="A0AAF0E9N0"/>
<evidence type="ECO:0000256" key="3">
    <source>
        <dbReference type="ARBA" id="ARBA00006039"/>
    </source>
</evidence>
<dbReference type="GO" id="GO:0006011">
    <property type="term" value="P:UDP-alpha-D-glucose metabolic process"/>
    <property type="evidence" value="ECO:0007669"/>
    <property type="project" value="InterPro"/>
</dbReference>
<comment type="subcellular location">
    <subcellularLocation>
        <location evidence="2">Cytoplasm</location>
        <location evidence="2">Cytoskeleton</location>
    </subcellularLocation>
</comment>
<dbReference type="CDD" id="cd00897">
    <property type="entry name" value="UGPase_euk"/>
    <property type="match status" value="1"/>
</dbReference>
<accession>A0AAF0E9N0</accession>
<evidence type="ECO:0000256" key="8">
    <source>
        <dbReference type="ARBA" id="ARBA00022490"/>
    </source>
</evidence>
<comment type="similarity">
    <text evidence="3">Belongs to the F-actin-capping protein beta subunit family.</text>
</comment>
<keyword evidence="10 15" id="KW-0548">Nucleotidyltransferase</keyword>
<dbReference type="Gene3D" id="2.160.10.10">
    <property type="entry name" value="Hexapeptide repeat proteins"/>
    <property type="match status" value="1"/>
</dbReference>
<dbReference type="InterPro" id="IPR002618">
    <property type="entry name" value="UDPGP_fam"/>
</dbReference>
<keyword evidence="7" id="KW-0117">Actin capping</keyword>
<keyword evidence="12" id="KW-0206">Cytoskeleton</keyword>
<evidence type="ECO:0000256" key="1">
    <source>
        <dbReference type="ARBA" id="ARBA00003449"/>
    </source>
</evidence>
<dbReference type="EC" id="2.7.7.9" evidence="5"/>
<dbReference type="PRINTS" id="PR00192">
    <property type="entry name" value="FACTINCAPB"/>
</dbReference>
<dbReference type="Gene3D" id="3.90.550.10">
    <property type="entry name" value="Spore Coat Polysaccharide Biosynthesis Protein SpsA, Chain A"/>
    <property type="match status" value="1"/>
</dbReference>
<dbReference type="InterPro" id="IPR001698">
    <property type="entry name" value="CAPZB"/>
</dbReference>
<dbReference type="InterPro" id="IPR042276">
    <property type="entry name" value="CapZ_alpha/beta_2"/>
</dbReference>
<evidence type="ECO:0000256" key="11">
    <source>
        <dbReference type="ARBA" id="ARBA00023203"/>
    </source>
</evidence>
<gene>
    <name evidence="15" type="primary">UGP1</name>
    <name evidence="15" type="ORF">MEQU1_001002</name>
</gene>
<dbReference type="InterPro" id="IPR019771">
    <property type="entry name" value="F-actin_capping_bsu_CS"/>
</dbReference>
<dbReference type="EMBL" id="CP119901">
    <property type="protein sequence ID" value="WFD22332.1"/>
    <property type="molecule type" value="Genomic_DNA"/>
</dbReference>
<dbReference type="Pfam" id="PF01704">
    <property type="entry name" value="UDPGP"/>
    <property type="match status" value="1"/>
</dbReference>
<evidence type="ECO:0000256" key="12">
    <source>
        <dbReference type="ARBA" id="ARBA00023212"/>
    </source>
</evidence>
<reference evidence="15" key="1">
    <citation type="submission" date="2023-03" db="EMBL/GenBank/DDBJ databases">
        <title>Mating type loci evolution in Malassezia.</title>
        <authorList>
            <person name="Coelho M.A."/>
        </authorList>
    </citation>
    <scope>NUCLEOTIDE SEQUENCE</scope>
    <source>
        <strain evidence="15">CBS 12830</strain>
    </source>
</reference>
<dbReference type="FunFam" id="1.20.58.570:FF:000001">
    <property type="entry name" value="F-actin-capping protein subunit beta"/>
    <property type="match status" value="1"/>
</dbReference>